<dbReference type="Pfam" id="PF00023">
    <property type="entry name" value="Ank"/>
    <property type="match status" value="1"/>
</dbReference>
<dbReference type="RefSeq" id="WP_048111777.1">
    <property type="nucleotide sequence ID" value="NZ_CP010070.1"/>
</dbReference>
<feature type="repeat" description="ANK" evidence="3">
    <location>
        <begin position="302"/>
        <end position="334"/>
    </location>
</feature>
<dbReference type="KEGG" id="mear:Mpt1_c04980"/>
<dbReference type="STRING" id="1577791.Mpt1_c04980"/>
<keyword evidence="2 3" id="KW-0040">ANK repeat</keyword>
<dbReference type="PANTHER" id="PTHR24123:SF33">
    <property type="entry name" value="PROTEIN HOS4"/>
    <property type="match status" value="1"/>
</dbReference>
<dbReference type="InterPro" id="IPR036770">
    <property type="entry name" value="Ankyrin_rpt-contain_sf"/>
</dbReference>
<evidence type="ECO:0000313" key="5">
    <source>
        <dbReference type="Proteomes" id="UP000030787"/>
    </source>
</evidence>
<evidence type="ECO:0000313" key="4">
    <source>
        <dbReference type="EMBL" id="AIZ56390.1"/>
    </source>
</evidence>
<evidence type="ECO:0000256" key="1">
    <source>
        <dbReference type="ARBA" id="ARBA00022737"/>
    </source>
</evidence>
<dbReference type="Proteomes" id="UP000030787">
    <property type="component" value="Chromosome"/>
</dbReference>
<gene>
    <name evidence="4" type="ORF">Mpt1_c04980</name>
</gene>
<dbReference type="InterPro" id="IPR002110">
    <property type="entry name" value="Ankyrin_rpt"/>
</dbReference>
<dbReference type="HOGENOM" id="CLU_037709_0_0_2"/>
<accession>A0A0A7LB53</accession>
<dbReference type="SMART" id="SM00248">
    <property type="entry name" value="ANK"/>
    <property type="match status" value="9"/>
</dbReference>
<dbReference type="GeneID" id="24818167"/>
<dbReference type="OrthoDB" id="134300at2157"/>
<dbReference type="Gene3D" id="1.25.40.20">
    <property type="entry name" value="Ankyrin repeat-containing domain"/>
    <property type="match status" value="3"/>
</dbReference>
<organism evidence="4 5">
    <name type="scientific">Candidatus Methanoplasma termitum</name>
    <dbReference type="NCBI Taxonomy" id="1577791"/>
    <lineage>
        <taxon>Archaea</taxon>
        <taxon>Methanobacteriati</taxon>
        <taxon>Thermoplasmatota</taxon>
        <taxon>Thermoplasmata</taxon>
        <taxon>Methanomassiliicoccales</taxon>
        <taxon>Methanomassiliicoccaceae</taxon>
        <taxon>Candidatus Methanoplasma</taxon>
    </lineage>
</organism>
<evidence type="ECO:0000256" key="3">
    <source>
        <dbReference type="PROSITE-ProRule" id="PRU00023"/>
    </source>
</evidence>
<dbReference type="SUPFAM" id="SSF48403">
    <property type="entry name" value="Ankyrin repeat"/>
    <property type="match status" value="2"/>
</dbReference>
<dbReference type="PROSITE" id="PS50088">
    <property type="entry name" value="ANK_REPEAT"/>
    <property type="match status" value="2"/>
</dbReference>
<dbReference type="Pfam" id="PF12796">
    <property type="entry name" value="Ank_2"/>
    <property type="match status" value="2"/>
</dbReference>
<feature type="repeat" description="ANK" evidence="3">
    <location>
        <begin position="39"/>
        <end position="71"/>
    </location>
</feature>
<protein>
    <submittedName>
        <fullName evidence="4">Putative ankyrin repeat protein</fullName>
    </submittedName>
</protein>
<evidence type="ECO:0000256" key="2">
    <source>
        <dbReference type="ARBA" id="ARBA00023043"/>
    </source>
</evidence>
<name>A0A0A7LB53_9ARCH</name>
<dbReference type="EMBL" id="CP010070">
    <property type="protein sequence ID" value="AIZ56390.1"/>
    <property type="molecule type" value="Genomic_DNA"/>
</dbReference>
<dbReference type="AlphaFoldDB" id="A0A0A7LB53"/>
<dbReference type="PROSITE" id="PS50297">
    <property type="entry name" value="ANK_REP_REGION"/>
    <property type="match status" value="1"/>
</dbReference>
<keyword evidence="1" id="KW-0677">Repeat</keyword>
<reference evidence="4 5" key="1">
    <citation type="journal article" date="2014" name="Appl. Environ. Microbiol.">
        <title>Comparative Genome Analysis of 'Candidatus Methanoplasma termitum' Indicates a New Mode of Energy Metabolism in the Seventh Order of Methanogens.</title>
        <authorList>
            <person name="Lang K."/>
            <person name="Schuldes J."/>
            <person name="Klingl A."/>
            <person name="Poehlein A."/>
            <person name="Daniel R."/>
            <person name="Brune A."/>
        </authorList>
    </citation>
    <scope>NUCLEOTIDE SEQUENCE [LARGE SCALE GENOMIC DNA]</scope>
    <source>
        <strain evidence="5">Mpt1</strain>
    </source>
</reference>
<sequence length="529" mass="57527">MEFMKIVMAYNEIQYGKETLDNVLEMIKQMPDKKASFDNGRTLLHLASQMLHPSAVKYLLAEGCDPNSKNSSGDTPLILVARQKQLLYIRPENSAYEVTCALIDGGANAALKDNRGEMIYLIAAKNGNGEMIKALHDKGVRITRADDSGNNGIHYLIESLYNPLNDFRLAEKRYNDEAPGGVLPAGREFVKKNMEDSKRSMEFYLNEAFVGAKAFLDSGVDPEDKNNMGETAHVLAERRGTKKIGALLKGELGDAGANSELAAKAGGLTIVKAALKGDREAILALIELGSDVNAVEDIYGYGEGTPLAGACRNCDAETVKLLLGLGADPNLKTGDGRTAITWLKGGEMHSVSQNFEKKNPTRIIDAMVASGMDINAFVNDRSDTLLMWALRDSNGDMEMFVTRETLRWYVVNSAISHGADVNRSNIDGQTPLMLSCIGDPNYSMRMADEIQMLLLQKGANIAARDKNGNTPLIYVANNSNAKAAKEMAENLFDFGDPQAGAVNNAGKSALDIATEKNNEMLVKLLLKNM</sequence>
<keyword evidence="5" id="KW-1185">Reference proteome</keyword>
<dbReference type="InterPro" id="IPR051165">
    <property type="entry name" value="Multifunctional_ANK_Repeat"/>
</dbReference>
<dbReference type="PANTHER" id="PTHR24123">
    <property type="entry name" value="ANKYRIN REPEAT-CONTAINING"/>
    <property type="match status" value="1"/>
</dbReference>
<proteinExistence type="predicted"/>